<dbReference type="InterPro" id="IPR004089">
    <property type="entry name" value="MCPsignal_dom"/>
</dbReference>
<keyword evidence="2" id="KW-0145">Chemotaxis</keyword>
<dbReference type="Pfam" id="PF22673">
    <property type="entry name" value="MCP-like_PDC_1"/>
    <property type="match status" value="1"/>
</dbReference>
<feature type="domain" description="HAMP" evidence="9">
    <location>
        <begin position="338"/>
        <end position="391"/>
    </location>
</feature>
<name>A0A840VLA4_9PROT</name>
<dbReference type="FunFam" id="1.10.287.950:FF:000001">
    <property type="entry name" value="Methyl-accepting chemotaxis sensory transducer"/>
    <property type="match status" value="1"/>
</dbReference>
<dbReference type="CDD" id="cd12913">
    <property type="entry name" value="PDC1_MCP_like"/>
    <property type="match status" value="1"/>
</dbReference>
<evidence type="ECO:0000256" key="3">
    <source>
        <dbReference type="ARBA" id="ARBA00029447"/>
    </source>
</evidence>
<dbReference type="PROSITE" id="PS50111">
    <property type="entry name" value="CHEMOTAXIS_TRANSDUC_2"/>
    <property type="match status" value="1"/>
</dbReference>
<dbReference type="Gene3D" id="6.10.340.10">
    <property type="match status" value="1"/>
</dbReference>
<feature type="domain" description="Methyl-accepting transducer" evidence="7">
    <location>
        <begin position="476"/>
        <end position="705"/>
    </location>
</feature>
<feature type="transmembrane region" description="Helical" evidence="6">
    <location>
        <begin position="315"/>
        <end position="340"/>
    </location>
</feature>
<keyword evidence="11" id="KW-1185">Reference proteome</keyword>
<evidence type="ECO:0000313" key="11">
    <source>
        <dbReference type="Proteomes" id="UP000553706"/>
    </source>
</evidence>
<keyword evidence="6" id="KW-0812">Transmembrane</keyword>
<gene>
    <name evidence="10" type="ORF">HNP71_000474</name>
</gene>
<dbReference type="GO" id="GO:0016020">
    <property type="term" value="C:membrane"/>
    <property type="evidence" value="ECO:0007669"/>
    <property type="project" value="UniProtKB-SubCell"/>
</dbReference>
<dbReference type="GO" id="GO:0004888">
    <property type="term" value="F:transmembrane signaling receptor activity"/>
    <property type="evidence" value="ECO:0007669"/>
    <property type="project" value="InterPro"/>
</dbReference>
<comment type="subcellular location">
    <subcellularLocation>
        <location evidence="1">Membrane</location>
    </subcellularLocation>
</comment>
<dbReference type="PROSITE" id="PS50885">
    <property type="entry name" value="HAMP"/>
    <property type="match status" value="2"/>
</dbReference>
<evidence type="ECO:0000259" key="9">
    <source>
        <dbReference type="PROSITE" id="PS50885"/>
    </source>
</evidence>
<dbReference type="InterPro" id="IPR051310">
    <property type="entry name" value="MCP_chemotaxis"/>
</dbReference>
<comment type="similarity">
    <text evidence="3">Belongs to the methyl-accepting chemotaxis (MCP) protein family.</text>
</comment>
<protein>
    <submittedName>
        <fullName evidence="10">Methyl-accepting chemotaxis protein</fullName>
    </submittedName>
</protein>
<dbReference type="GO" id="GO:0007165">
    <property type="term" value="P:signal transduction"/>
    <property type="evidence" value="ECO:0007669"/>
    <property type="project" value="UniProtKB-KW"/>
</dbReference>
<dbReference type="InterPro" id="IPR003660">
    <property type="entry name" value="HAMP_dom"/>
</dbReference>
<dbReference type="Gene3D" id="1.10.287.950">
    <property type="entry name" value="Methyl-accepting chemotaxis protein"/>
    <property type="match status" value="1"/>
</dbReference>
<comment type="caution">
    <text evidence="10">The sequence shown here is derived from an EMBL/GenBank/DDBJ whole genome shotgun (WGS) entry which is preliminary data.</text>
</comment>
<evidence type="ECO:0000259" key="7">
    <source>
        <dbReference type="PROSITE" id="PS50111"/>
    </source>
</evidence>
<dbReference type="GO" id="GO:0006935">
    <property type="term" value="P:chemotaxis"/>
    <property type="evidence" value="ECO:0007669"/>
    <property type="project" value="UniProtKB-KW"/>
</dbReference>
<dbReference type="Proteomes" id="UP000553706">
    <property type="component" value="Unassembled WGS sequence"/>
</dbReference>
<dbReference type="CDD" id="cd11386">
    <property type="entry name" value="MCP_signal"/>
    <property type="match status" value="1"/>
</dbReference>
<evidence type="ECO:0000256" key="2">
    <source>
        <dbReference type="ARBA" id="ARBA00022500"/>
    </source>
</evidence>
<keyword evidence="6" id="KW-0472">Membrane</keyword>
<keyword evidence="4" id="KW-0807">Transducer</keyword>
<dbReference type="RefSeq" id="WP_183265226.1">
    <property type="nucleotide sequence ID" value="NZ_JACHFJ010000001.1"/>
</dbReference>
<dbReference type="InterPro" id="IPR004090">
    <property type="entry name" value="Chemotax_Me-accpt_rcpt"/>
</dbReference>
<dbReference type="PANTHER" id="PTHR43531:SF11">
    <property type="entry name" value="METHYL-ACCEPTING CHEMOTAXIS PROTEIN 3"/>
    <property type="match status" value="1"/>
</dbReference>
<dbReference type="SUPFAM" id="SSF158472">
    <property type="entry name" value="HAMP domain-like"/>
    <property type="match status" value="1"/>
</dbReference>
<dbReference type="AlphaFoldDB" id="A0A840VLA4"/>
<evidence type="ECO:0000256" key="6">
    <source>
        <dbReference type="SAM" id="Phobius"/>
    </source>
</evidence>
<dbReference type="PANTHER" id="PTHR43531">
    <property type="entry name" value="PROTEIN ICFG"/>
    <property type="match status" value="1"/>
</dbReference>
<feature type="domain" description="T-SNARE coiled-coil homology" evidence="8">
    <location>
        <begin position="635"/>
        <end position="697"/>
    </location>
</feature>
<feature type="region of interest" description="Disordered" evidence="5">
    <location>
        <begin position="390"/>
        <end position="409"/>
    </location>
</feature>
<evidence type="ECO:0000256" key="5">
    <source>
        <dbReference type="SAM" id="MobiDB-lite"/>
    </source>
</evidence>
<dbReference type="Gene3D" id="3.30.450.20">
    <property type="entry name" value="PAS domain"/>
    <property type="match status" value="2"/>
</dbReference>
<dbReference type="PROSITE" id="PS50192">
    <property type="entry name" value="T_SNARE"/>
    <property type="match status" value="1"/>
</dbReference>
<sequence>MAPLSRNVVFGSLSTKLIGVAGAAFALILSGAILLAAWATQERVETTVETQAKTQAESIANAISAKLAEQTSGVNTMAGTITAAFNCGVRNRAMVVEMLRMNETRYPDVFGSWMQEAPGGFDGKHAPKAPGSNAEGDFNPYWTKGDGGNLQYTATAVDYTQSWYTLAAKSGKGAITEPYADSGNHKMMVSIAYPVIVSGTLIGVTGVDVRLDWLSNKLAGIRPFGAGRVMLVSGSGAWIANPDQSELMKPYAGEGADVLNAALADGQPRILNKFDNGRTERIIYPFAVPNLNATWALVVDVPEEALAAPVRHATWAMIAGGILTLLLVLGALYATVLLLVRRPMTGLLGAVETLRRGDYGRQVPGQERHDETGTIAVALEGFRHTLAEGQRHEAAAAEERRQAEQARAEAEASRMAVAAEQGQVVEALGSGLSRLSAGDLVFRLNEAFAPEYEVLRTDFNLAVAKLQEAMKAISVNTQGVRAGSAEMAQASDDLSRRTEQQAASLEQTAAALSEITATVKTTSDGANEARKLAQDAKGDAEQSGAVVGSTVKAMAGIESVSKEIGKILGVIDEIAFQTNLLALNAGVEAARAGDAGRGFAVVATEVRALAQRSADAAKEIKVLIAASGTEVENGVKLVGETGKALERIVGQVARLNQLIVEIAGSAQEQAVRLNEVNEAVSQMDVVTQQNAAMVEQANASCHSLTEEAEELSRLVGEFQIGHTEAPRQATKPAKSRIPVHAPRPPVAPKPVSRTPVPAGTEDWDEF</sequence>
<keyword evidence="6" id="KW-1133">Transmembrane helix</keyword>
<organism evidence="10 11">
    <name type="scientific">Acidocella aromatica</name>
    <dbReference type="NCBI Taxonomy" id="1303579"/>
    <lineage>
        <taxon>Bacteria</taxon>
        <taxon>Pseudomonadati</taxon>
        <taxon>Pseudomonadota</taxon>
        <taxon>Alphaproteobacteria</taxon>
        <taxon>Acetobacterales</taxon>
        <taxon>Acidocellaceae</taxon>
        <taxon>Acidocella</taxon>
    </lineage>
</organism>
<dbReference type="SMART" id="SM00283">
    <property type="entry name" value="MA"/>
    <property type="match status" value="1"/>
</dbReference>
<dbReference type="EMBL" id="JACHFJ010000001">
    <property type="protein sequence ID" value="MBB5372250.1"/>
    <property type="molecule type" value="Genomic_DNA"/>
</dbReference>
<dbReference type="InterPro" id="IPR000727">
    <property type="entry name" value="T_SNARE_dom"/>
</dbReference>
<evidence type="ECO:0000256" key="4">
    <source>
        <dbReference type="PROSITE-ProRule" id="PRU00284"/>
    </source>
</evidence>
<dbReference type="Pfam" id="PF00015">
    <property type="entry name" value="MCPsignal"/>
    <property type="match status" value="1"/>
</dbReference>
<reference evidence="10 11" key="1">
    <citation type="submission" date="2020-08" db="EMBL/GenBank/DDBJ databases">
        <title>Genomic Encyclopedia of Type Strains, Phase IV (KMG-IV): sequencing the most valuable type-strain genomes for metagenomic binning, comparative biology and taxonomic classification.</title>
        <authorList>
            <person name="Goeker M."/>
        </authorList>
    </citation>
    <scope>NUCLEOTIDE SEQUENCE [LARGE SCALE GENOMIC DNA]</scope>
    <source>
        <strain evidence="10 11">DSM 27026</strain>
    </source>
</reference>
<accession>A0A840VLA4</accession>
<dbReference type="SMART" id="SM00304">
    <property type="entry name" value="HAMP"/>
    <property type="match status" value="2"/>
</dbReference>
<dbReference type="PRINTS" id="PR00260">
    <property type="entry name" value="CHEMTRNSDUCR"/>
</dbReference>
<dbReference type="SUPFAM" id="SSF58104">
    <property type="entry name" value="Methyl-accepting chemotaxis protein (MCP) signaling domain"/>
    <property type="match status" value="1"/>
</dbReference>
<evidence type="ECO:0000313" key="10">
    <source>
        <dbReference type="EMBL" id="MBB5372250.1"/>
    </source>
</evidence>
<evidence type="ECO:0000256" key="1">
    <source>
        <dbReference type="ARBA" id="ARBA00004370"/>
    </source>
</evidence>
<feature type="domain" description="HAMP" evidence="9">
    <location>
        <begin position="419"/>
        <end position="471"/>
    </location>
</feature>
<evidence type="ECO:0000259" key="8">
    <source>
        <dbReference type="PROSITE" id="PS50192"/>
    </source>
</evidence>
<proteinExistence type="inferred from homology"/>
<feature type="region of interest" description="Disordered" evidence="5">
    <location>
        <begin position="722"/>
        <end position="766"/>
    </location>
</feature>